<evidence type="ECO:0000313" key="2">
    <source>
        <dbReference type="Proteomes" id="UP000789396"/>
    </source>
</evidence>
<comment type="caution">
    <text evidence="1">The sequence shown here is derived from an EMBL/GenBank/DDBJ whole genome shotgun (WGS) entry which is preliminary data.</text>
</comment>
<dbReference type="EMBL" id="CAJVPZ010020149">
    <property type="protein sequence ID" value="CAG8698774.1"/>
    <property type="molecule type" value="Genomic_DNA"/>
</dbReference>
<evidence type="ECO:0000313" key="1">
    <source>
        <dbReference type="EMBL" id="CAG8698774.1"/>
    </source>
</evidence>
<dbReference type="OrthoDB" id="10406605at2759"/>
<proteinExistence type="predicted"/>
<name>A0A9N9HP38_9GLOM</name>
<gene>
    <name evidence="1" type="ORF">RFULGI_LOCUS10319</name>
</gene>
<accession>A0A9N9HP38</accession>
<protein>
    <submittedName>
        <fullName evidence="1">11215_t:CDS:1</fullName>
    </submittedName>
</protein>
<keyword evidence="2" id="KW-1185">Reference proteome</keyword>
<organism evidence="1 2">
    <name type="scientific">Racocetra fulgida</name>
    <dbReference type="NCBI Taxonomy" id="60492"/>
    <lineage>
        <taxon>Eukaryota</taxon>
        <taxon>Fungi</taxon>
        <taxon>Fungi incertae sedis</taxon>
        <taxon>Mucoromycota</taxon>
        <taxon>Glomeromycotina</taxon>
        <taxon>Glomeromycetes</taxon>
        <taxon>Diversisporales</taxon>
        <taxon>Gigasporaceae</taxon>
        <taxon>Racocetra</taxon>
    </lineage>
</organism>
<reference evidence="1" key="1">
    <citation type="submission" date="2021-06" db="EMBL/GenBank/DDBJ databases">
        <authorList>
            <person name="Kallberg Y."/>
            <person name="Tangrot J."/>
            <person name="Rosling A."/>
        </authorList>
    </citation>
    <scope>NUCLEOTIDE SEQUENCE</scope>
    <source>
        <strain evidence="1">IN212</strain>
    </source>
</reference>
<feature type="non-terminal residue" evidence="1">
    <location>
        <position position="1"/>
    </location>
</feature>
<dbReference type="AlphaFoldDB" id="A0A9N9HP38"/>
<sequence>EINSNNIIELDEDDILEDININENNNDTEFISAMNNFITVTNENEVSTEFRRVSIDLSNNIDQNNNESIIISNKRRRNTYLTNPIQNKNI</sequence>
<dbReference type="Proteomes" id="UP000789396">
    <property type="component" value="Unassembled WGS sequence"/>
</dbReference>